<dbReference type="PANTHER" id="PTHR12526:SF627">
    <property type="entry name" value="D-RHAMNOSYLTRANSFERASE WBPZ"/>
    <property type="match status" value="1"/>
</dbReference>
<dbReference type="AlphaFoldDB" id="A0A239DZG5"/>
<evidence type="ECO:0000256" key="1">
    <source>
        <dbReference type="ARBA" id="ARBA00022679"/>
    </source>
</evidence>
<reference evidence="3 4" key="1">
    <citation type="submission" date="2017-06" db="EMBL/GenBank/DDBJ databases">
        <authorList>
            <person name="Kim H.J."/>
            <person name="Triplett B.A."/>
        </authorList>
    </citation>
    <scope>NUCLEOTIDE SEQUENCE [LARGE SCALE GENOMIC DNA]</scope>
    <source>
        <strain evidence="3 4">CGMCC 4.2132</strain>
    </source>
</reference>
<dbReference type="RefSeq" id="WP_245878258.1">
    <property type="nucleotide sequence ID" value="NZ_FZOD01000008.1"/>
</dbReference>
<gene>
    <name evidence="3" type="ORF">SAMN05216276_1008115</name>
</gene>
<evidence type="ECO:0000313" key="4">
    <source>
        <dbReference type="Proteomes" id="UP000198282"/>
    </source>
</evidence>
<dbReference type="Proteomes" id="UP000198282">
    <property type="component" value="Unassembled WGS sequence"/>
</dbReference>
<dbReference type="Gene3D" id="3.40.50.2000">
    <property type="entry name" value="Glycogen Phosphorylase B"/>
    <property type="match status" value="2"/>
</dbReference>
<keyword evidence="1 3" id="KW-0808">Transferase</keyword>
<organism evidence="3 4">
    <name type="scientific">Streptosporangium subroseum</name>
    <dbReference type="NCBI Taxonomy" id="106412"/>
    <lineage>
        <taxon>Bacteria</taxon>
        <taxon>Bacillati</taxon>
        <taxon>Actinomycetota</taxon>
        <taxon>Actinomycetes</taxon>
        <taxon>Streptosporangiales</taxon>
        <taxon>Streptosporangiaceae</taxon>
        <taxon>Streptosporangium</taxon>
    </lineage>
</organism>
<dbReference type="CDD" id="cd03820">
    <property type="entry name" value="GT4_AmsD-like"/>
    <property type="match status" value="1"/>
</dbReference>
<evidence type="ECO:0000259" key="2">
    <source>
        <dbReference type="Pfam" id="PF00534"/>
    </source>
</evidence>
<feature type="domain" description="Glycosyl transferase family 1" evidence="2">
    <location>
        <begin position="247"/>
        <end position="398"/>
    </location>
</feature>
<evidence type="ECO:0000313" key="3">
    <source>
        <dbReference type="EMBL" id="SNS37092.1"/>
    </source>
</evidence>
<proteinExistence type="predicted"/>
<accession>A0A239DZG5</accession>
<dbReference type="PANTHER" id="PTHR12526">
    <property type="entry name" value="GLYCOSYLTRANSFERASE"/>
    <property type="match status" value="1"/>
</dbReference>
<dbReference type="GO" id="GO:0016757">
    <property type="term" value="F:glycosyltransferase activity"/>
    <property type="evidence" value="ECO:0007669"/>
    <property type="project" value="InterPro"/>
</dbReference>
<keyword evidence="4" id="KW-1185">Reference proteome</keyword>
<dbReference type="Pfam" id="PF00534">
    <property type="entry name" value="Glycos_transf_1"/>
    <property type="match status" value="1"/>
</dbReference>
<dbReference type="EMBL" id="FZOD01000008">
    <property type="protein sequence ID" value="SNS37092.1"/>
    <property type="molecule type" value="Genomic_DNA"/>
</dbReference>
<sequence length="430" mass="47638">MGRADVYGRMRGWLLGSGANWARWTALRLLRLVDLRRARGAPAPSAEKVRILLFHAYGMGGTIRTVLNLAGYLAHSHDVEIVSLIRAQSHPFFPVPPGVAVSFLDDRTERKGRVRALLSRLPSVLVPSTEPTYRRCSLWTDLVLLRYLRSLTGGVLITTRPSLNLFAASFAPPEVVTIGQEHRNLAAHKPPLRKIILRRYGRLDALVTLTRADLDHYARAVPGVRLTCIPNALPPLGTGDACLESTTAVALGRLERVKGFDLLLAAWRLVCDRRPEWTLRIYGSGPWLDRLKTQIDELELTDRAFLMGRTNQVGEELSKAAMFLLSSRSEGMPMALIEAMSKGLPSVAFDCPTGPGEIITDGVDGRLVEPKNIEAFAETICELIDDQDLRRKLGAAAQSTAVAYDLQAIGARWDTLLTETVRHRTRSRSR</sequence>
<protein>
    <submittedName>
        <fullName evidence="3">Glycosyltransferase involved in cell wall bisynthesis</fullName>
    </submittedName>
</protein>
<name>A0A239DZG5_9ACTN</name>
<dbReference type="InterPro" id="IPR001296">
    <property type="entry name" value="Glyco_trans_1"/>
</dbReference>
<dbReference type="SUPFAM" id="SSF53756">
    <property type="entry name" value="UDP-Glycosyltransferase/glycogen phosphorylase"/>
    <property type="match status" value="1"/>
</dbReference>